<gene>
    <name evidence="2" type="ORF">HAX54_031700</name>
</gene>
<keyword evidence="3" id="KW-1185">Reference proteome</keyword>
<dbReference type="EMBL" id="JACEIK010004017">
    <property type="protein sequence ID" value="MCD9643848.1"/>
    <property type="molecule type" value="Genomic_DNA"/>
</dbReference>
<keyword evidence="1" id="KW-0732">Signal</keyword>
<evidence type="ECO:0000313" key="3">
    <source>
        <dbReference type="Proteomes" id="UP000823775"/>
    </source>
</evidence>
<accession>A0ABS8V9X4</accession>
<protein>
    <submittedName>
        <fullName evidence="2">Uncharacterized protein</fullName>
    </submittedName>
</protein>
<organism evidence="2 3">
    <name type="scientific">Datura stramonium</name>
    <name type="common">Jimsonweed</name>
    <name type="synonym">Common thornapple</name>
    <dbReference type="NCBI Taxonomy" id="4076"/>
    <lineage>
        <taxon>Eukaryota</taxon>
        <taxon>Viridiplantae</taxon>
        <taxon>Streptophyta</taxon>
        <taxon>Embryophyta</taxon>
        <taxon>Tracheophyta</taxon>
        <taxon>Spermatophyta</taxon>
        <taxon>Magnoliopsida</taxon>
        <taxon>eudicotyledons</taxon>
        <taxon>Gunneridae</taxon>
        <taxon>Pentapetalae</taxon>
        <taxon>asterids</taxon>
        <taxon>lamiids</taxon>
        <taxon>Solanales</taxon>
        <taxon>Solanaceae</taxon>
        <taxon>Solanoideae</taxon>
        <taxon>Datureae</taxon>
        <taxon>Datura</taxon>
    </lineage>
</organism>
<dbReference type="Proteomes" id="UP000823775">
    <property type="component" value="Unassembled WGS sequence"/>
</dbReference>
<feature type="chain" id="PRO_5046073143" evidence="1">
    <location>
        <begin position="27"/>
        <end position="81"/>
    </location>
</feature>
<feature type="signal peptide" evidence="1">
    <location>
        <begin position="1"/>
        <end position="26"/>
    </location>
</feature>
<proteinExistence type="predicted"/>
<evidence type="ECO:0000313" key="2">
    <source>
        <dbReference type="EMBL" id="MCD9643848.1"/>
    </source>
</evidence>
<name>A0ABS8V9X4_DATST</name>
<reference evidence="2 3" key="1">
    <citation type="journal article" date="2021" name="BMC Genomics">
        <title>Datura genome reveals duplications of psychoactive alkaloid biosynthetic genes and high mutation rate following tissue culture.</title>
        <authorList>
            <person name="Rajewski A."/>
            <person name="Carter-House D."/>
            <person name="Stajich J."/>
            <person name="Litt A."/>
        </authorList>
    </citation>
    <scope>NUCLEOTIDE SEQUENCE [LARGE SCALE GENOMIC DNA]</scope>
    <source>
        <strain evidence="2">AR-01</strain>
    </source>
</reference>
<comment type="caution">
    <text evidence="2">The sequence shown here is derived from an EMBL/GenBank/DDBJ whole genome shotgun (WGS) entry which is preliminary data.</text>
</comment>
<evidence type="ECO:0000256" key="1">
    <source>
        <dbReference type="SAM" id="SignalP"/>
    </source>
</evidence>
<sequence length="81" mass="8848">MNYKAFYLLFIAFFLSSFCLFSTTSSSRRLLSGSGGSKIGMTPHYSPSGPSATQQSPPALPYVLPTSRPCNYENRCKKGTP</sequence>